<evidence type="ECO:0000313" key="2">
    <source>
        <dbReference type="EMBL" id="OZC12318.1"/>
    </source>
</evidence>
<dbReference type="EMBL" id="KZ269978">
    <property type="protein sequence ID" value="OZC12318.1"/>
    <property type="molecule type" value="Genomic_DNA"/>
</dbReference>
<proteinExistence type="predicted"/>
<dbReference type="Proteomes" id="UP000242913">
    <property type="component" value="Unassembled WGS sequence"/>
</dbReference>
<accession>A0A238C5T9</accession>
<evidence type="ECO:0000256" key="1">
    <source>
        <dbReference type="SAM" id="MobiDB-lite"/>
    </source>
</evidence>
<sequence>MTSNQPTTTQTTQRTDESLHPMDIITARPRRSAMPRVTQFGRKLWFPLEIHGRSGKNIPAAPGIAHIILLILIDMTVQPRLLATVQETQRPQTLN</sequence>
<evidence type="ECO:0000313" key="3">
    <source>
        <dbReference type="Proteomes" id="UP000242913"/>
    </source>
</evidence>
<gene>
    <name evidence="2" type="ORF">X798_00840</name>
</gene>
<name>A0A238C5T9_9BILA</name>
<feature type="region of interest" description="Disordered" evidence="1">
    <location>
        <begin position="1"/>
        <end position="22"/>
    </location>
</feature>
<dbReference type="AlphaFoldDB" id="A0A238C5T9"/>
<feature type="compositionally biased region" description="Low complexity" evidence="1">
    <location>
        <begin position="1"/>
        <end position="13"/>
    </location>
</feature>
<reference evidence="2 3" key="1">
    <citation type="submission" date="2015-12" db="EMBL/GenBank/DDBJ databases">
        <title>Draft genome of the nematode, Onchocerca flexuosa.</title>
        <authorList>
            <person name="Mitreva M."/>
        </authorList>
    </citation>
    <scope>NUCLEOTIDE SEQUENCE [LARGE SCALE GENOMIC DNA]</scope>
    <source>
        <strain evidence="2">Red Deer</strain>
    </source>
</reference>
<keyword evidence="3" id="KW-1185">Reference proteome</keyword>
<organism evidence="2 3">
    <name type="scientific">Onchocerca flexuosa</name>
    <dbReference type="NCBI Taxonomy" id="387005"/>
    <lineage>
        <taxon>Eukaryota</taxon>
        <taxon>Metazoa</taxon>
        <taxon>Ecdysozoa</taxon>
        <taxon>Nematoda</taxon>
        <taxon>Chromadorea</taxon>
        <taxon>Rhabditida</taxon>
        <taxon>Spirurina</taxon>
        <taxon>Spiruromorpha</taxon>
        <taxon>Filarioidea</taxon>
        <taxon>Onchocercidae</taxon>
        <taxon>Onchocerca</taxon>
    </lineage>
</organism>
<protein>
    <submittedName>
        <fullName evidence="2">Uncharacterized protein</fullName>
    </submittedName>
</protein>